<feature type="compositionally biased region" description="Low complexity" evidence="17">
    <location>
        <begin position="696"/>
        <end position="710"/>
    </location>
</feature>
<evidence type="ECO:0000256" key="17">
    <source>
        <dbReference type="SAM" id="MobiDB-lite"/>
    </source>
</evidence>
<feature type="domain" description="N-acetyltransferase" evidence="19">
    <location>
        <begin position="504"/>
        <end position="647"/>
    </location>
</feature>
<feature type="compositionally biased region" description="Polar residues" evidence="17">
    <location>
        <begin position="992"/>
        <end position="1002"/>
    </location>
</feature>
<dbReference type="InterPro" id="IPR003929">
    <property type="entry name" value="K_chnl_BK_asu"/>
</dbReference>
<dbReference type="Gene3D" id="3.40.630.30">
    <property type="match status" value="1"/>
</dbReference>
<dbReference type="Pfam" id="PF22614">
    <property type="entry name" value="Slo-like_RCK"/>
    <property type="match status" value="2"/>
</dbReference>
<dbReference type="Pfam" id="PF06738">
    <property type="entry name" value="ThrE"/>
    <property type="match status" value="1"/>
</dbReference>
<dbReference type="InterPro" id="IPR024528">
    <property type="entry name" value="ThrE_2"/>
</dbReference>
<evidence type="ECO:0000256" key="15">
    <source>
        <dbReference type="PROSITE-ProRule" id="PRU10007"/>
    </source>
</evidence>
<sequence length="3284" mass="359613">MSSLAFNANGRLKLKDPSLMRSAGFIDNEYVESAYSGKHFPVYDPARGVEIASFPDMGTEETERAIQAAKRALPEWSQKTAKERSAILRTWYNLILENEDDLARILTWENGKPLADALGEVRYGASFFEWFSEEAKRVYGEVIPSPSRQQRMIAIRQPLGVVGIITPWNFPNAMLTRKFGAALAVGCTVVAKPASETPLSALALCELGLRAGVPKGVVGVVTTHSNTKAIGKHLCESLDVSGISFTGSTAVGKTLLKQGADTVKKVSLELGGNAAFIVFEDADIDKAVDAAVLAKFRSSGQTCICVNRFYVHSSVKDQFSSRLREKVAQFQVGSGFEKSTTHGPLINPGAVEKVRSHVQDALKHGATLLHGGEKDQKELGSADGYFYPPTILTGMKDEMRMASEETFGPVAGIFTFDTEEEVLEAANNTRFGLSGYFFSQDISRCWRVAEKLQVGMVGVNTGAISSEVAPFGGVKESGMGREGARQGLDEYTQYKYINMGVMSYTIRYVENPEDLAKCHDVRFKVFSDEQGYDRSLEVDEIDAKCLHWVVVDQNGEGVGTLRLYKYSATVGKVGRVAVLSSTRGTGLGRLLMETMEKWVIENTQFEKLGLSSQVPRAGFYEKFGYARQGEEYPDEGQPHIYMEKRLLLPEQLSILSTDALFSHQPYPSQRRTTIRRMSSHQNDNDNDSDLSPTSTLPSANSSSLPVSSSAVDHRSTGSQYHQHPPVADLSAQSSSSFPGTLVPQLPCRGDLSRASAVGEVGAAAGSSHEDTKWNAEAAQLPRPGEGPFEGESSNTAFRLDDDGSTAFQLHPEPNYGIQPVEMPWIVGQDFQQDFKRLDNTALCERDNDSAATSSSALHAPHASSPSFSNIDSSTLHPFLSSPSPPWYRSPDLSNRSSAVGVYSPLSRSISAFSGSRPVEPRRPRHDEITGGHADIQQDDIKRNDISYFTSLHPLERSTSFSHSSYEHQSPMQSYWSPRLALSSGDLFEGDLSTVSSAYPPQSTEHDTSHPPSASRLDEDSRAPRGRERRPPFYIGESCSGTSQPPPASAGRPDRIEIEINTPLGSRKRASELDDHDDDDGIMLLPSQPDDIPNPRQSLDEEEEEESDIRRYAGLMMKTATQTASHTPEGVGVRSGYRQNSDPRQANSSSTVMDMPSYEDARSQEAGQSNESKEDDAARQQDEAESPVRKLLRFSSIKSNIMSRLFGSQSTTSAGGMSASEGANSRTAEGDLRTEEVKGNSTGVPLTSSISSGPTASRRAQIVTAHSGQPPRSGGILSNLLKIQALSMPPSSSSRRHRNRRSRHHRRQDPRRRKNAREASVASEAPPTSTSRHLLSSPNASVLSLPGMIMAAPSGVGLAPNAAASSSTMVCPDDSRPAAMGRRPQQISTSVGGARRTRSGDDSSINTTPTTPIGTSLAPNRLGTMTPKYLQTPSSRSSISADDSTSIYSGISQDPLVAAYRLNQQVQLTEAVADILQCHDLLIRLCKSFIRYGAPSHRIELAMEAMCKTFGVDGSFAFLPGLMMISFGDSDTHTSETHLIKCAQGFDMGRLAKVHKIARAVVYKHMQPDEALANLKKINGEKHPYNMWVMLAAYAGASGLIAPLVFKGSWYDMLAGMGLGSVVGLTTLLASRYSVYSNVFEVSTSIVIAFVAKALRDYVCFTGVVLSGIVTLLPGLSLTTAIMELSSRYMISGSVRMFYSLIYCLFLGFGLSIGSNLWDVFKEPPPGEPQSGFCHPATEPWRWILFPVLAISFNVQLHALPRQWPVMVICSSVGYAVSEFAGLYWPHSLHIAAAVSAFVVGLLGNIYERLTHELAFVPILGAILLIVPGGMGVRSSLLLLGQAGNASQGTAFALQMILVALGIAVGLFASTLVVYPPHNHATAQPASPPTGSSSWPRASTQFPQQDHGSGSNGPDESPTLTWSQRLNNIAYNRSTQSQGFIWDSLDNSLEEVQEARRIRKKGPIRLLTSRKDTSYNSIRSTFRLQYAEKRKSDLRNFVSSIRLGLDYDVYKARAMALLNSKARIIFFIMMDLAVDALFCILYLVEAQYLVHKDSTPYPDPKWLFVPRPKEIWVAAVAMSSWNLMSACIRFMFADNRWRFIFSIQTLLDTVTAIPFILSGAFLPSGQWIYVPYFLRSWSVISRLQRALSIGVDIGISDQPFDPVKAKLIALVAYFVTILYNGMAAFLYCETMFAPAAATPHSVWDAFYFILITASTVGYGDITPKSTESRIVVMVFIIVALSVVPGLIAGTIETLKSSRSGGGSYIQSRGANGMAKQYLVMIGNFQSAKRVADMLSGFFNKEFSDSDVRVVFLSRNKPSKDVKTLLDMPMHKNRTTMLVGNGLDEVDLKRCQARDAGGVFIIPEQTASGLESQDTMTTLLAWSLHIYAPKTRVFTYNLLPETESFQWGIVEQSMCISDVKQLLLAYSCRHRGTATLILNLLHPSEPANSYDDGWQAQYGDGTGNEIYVGLVPEVFMGWTFAQAAWFIFQEFQSILIGVDIFLKSGPSLGDMDPSEGPHCHEPSNMRRRRSLATTKSYGQEAPCAKGQYHLTLNPGNSYRLGRHDQLIYIAQSPSDIEAIGKLTMEQYERLLRDEKGHLDNSRLDFAKAMHMHHSLRESRADARAAARSRAEHRRGKKVQIQKASPQTKSRYEMLTPELTSADDMVKEFVPPSRGGSLVEGGRNTRSRKTASRNSRPAWNVALYDDDDDDDDEEYEIDLLNDGRNGLDRVRSYQGSVSHQSQQETGANQGMTQEYGVQDQETIPLSEPRFWSNPGNSSSIAHEQMGSVRLDNPEFYPSNYDRNAAAAAAADAAMAQRQRSGQPAEELSSNEPEESASKDHIRISAGGAALSRVAVTAFLKGKGGDKGQQGAKPPADESTAAVAVPKPSRPGLATLGCSNRTSVQGSFQVLDGSTYVGQTSVTRSETKDLPLCHLLINPPETIKPLIRDDLSSLKNHIVVCANAGESLYRFLATLRLAQIKRDDLKTIVVLTKNPLETFTTASSVLGDTGDRRDGMGQGLGVDDHDHDAGVDERYGTSNWDAILSFPRVFWVSGNCRHQRDLVRAGILGASSIVVMAHSFAGLDRDEFADSTAIMAHHMIYQTLQQRGLLGRQHIIVDISERSNIRFLNMMNLNMIGSNQEVISKVSRIGTGSASSMTGGFWMTPIFASGQVLVSSLLDNVLFQAYSKTHILDLIKLCCGVRFKQAIELDQLLGIDSSNLCLIEAPAQFVGKPFLKLFQTLALLYGIVPLGLYRVPDRELNNALPFVFSNPLPGILLKSTDMVYVLKS</sequence>
<dbReference type="GO" id="GO:0022857">
    <property type="term" value="F:transmembrane transporter activity"/>
    <property type="evidence" value="ECO:0007669"/>
    <property type="project" value="InterPro"/>
</dbReference>
<evidence type="ECO:0000256" key="8">
    <source>
        <dbReference type="ARBA" id="ARBA00023002"/>
    </source>
</evidence>
<dbReference type="InterPro" id="IPR000182">
    <property type="entry name" value="GNAT_dom"/>
</dbReference>
<feature type="transmembrane region" description="Helical" evidence="18">
    <location>
        <begin position="1740"/>
        <end position="1758"/>
    </location>
</feature>
<feature type="compositionally biased region" description="Basic and acidic residues" evidence="17">
    <location>
        <begin position="1170"/>
        <end position="1187"/>
    </location>
</feature>
<evidence type="ECO:0000313" key="20">
    <source>
        <dbReference type="EMBL" id="KAG9319669.1"/>
    </source>
</evidence>
<dbReference type="Gene3D" id="3.40.309.10">
    <property type="entry name" value="Aldehyde Dehydrogenase, Chain A, domain 2"/>
    <property type="match status" value="1"/>
</dbReference>
<dbReference type="Pfam" id="PF03493">
    <property type="entry name" value="BK_channel_a"/>
    <property type="match status" value="1"/>
</dbReference>
<feature type="compositionally biased region" description="Polar residues" evidence="17">
    <location>
        <begin position="1207"/>
        <end position="1226"/>
    </location>
</feature>
<feature type="transmembrane region" description="Helical" evidence="18">
    <location>
        <begin position="2070"/>
        <end position="2091"/>
    </location>
</feature>
<feature type="active site" evidence="15">
    <location>
        <position position="269"/>
    </location>
</feature>
<feature type="compositionally biased region" description="Basic residues" evidence="17">
    <location>
        <begin position="2628"/>
        <end position="2637"/>
    </location>
</feature>
<dbReference type="EMBL" id="JAIFTL010000399">
    <property type="protein sequence ID" value="KAG9319669.1"/>
    <property type="molecule type" value="Genomic_DNA"/>
</dbReference>
<dbReference type="Pfam" id="PF13673">
    <property type="entry name" value="Acetyltransf_10"/>
    <property type="match status" value="1"/>
</dbReference>
<feature type="region of interest" description="Disordered" evidence="17">
    <location>
        <begin position="2729"/>
        <end position="2757"/>
    </location>
</feature>
<evidence type="ECO:0000256" key="18">
    <source>
        <dbReference type="SAM" id="Phobius"/>
    </source>
</evidence>
<evidence type="ECO:0000256" key="3">
    <source>
        <dbReference type="ARBA" id="ARBA00009986"/>
    </source>
</evidence>
<comment type="similarity">
    <text evidence="3 16">Belongs to the aldehyde dehydrogenase family.</text>
</comment>
<evidence type="ECO:0000256" key="2">
    <source>
        <dbReference type="ARBA" id="ARBA00005176"/>
    </source>
</evidence>
<feature type="compositionally biased region" description="Polar residues" evidence="17">
    <location>
        <begin position="1325"/>
        <end position="1335"/>
    </location>
</feature>
<dbReference type="SUPFAM" id="SSF55729">
    <property type="entry name" value="Acyl-CoA N-acyltransferases (Nat)"/>
    <property type="match status" value="1"/>
</dbReference>
<dbReference type="Gene3D" id="3.40.50.720">
    <property type="entry name" value="NAD(P)-binding Rossmann-like Domain"/>
    <property type="match status" value="1"/>
</dbReference>
<feature type="transmembrane region" description="Helical" evidence="18">
    <location>
        <begin position="1852"/>
        <end position="1874"/>
    </location>
</feature>
<dbReference type="InterPro" id="IPR016160">
    <property type="entry name" value="Ald_DH_CS_CYS"/>
</dbReference>
<dbReference type="GO" id="GO:0009450">
    <property type="term" value="P:gamma-aminobutyric acid catabolic process"/>
    <property type="evidence" value="ECO:0007669"/>
    <property type="project" value="InterPro"/>
</dbReference>
<dbReference type="Gene3D" id="1.10.287.70">
    <property type="match status" value="1"/>
</dbReference>
<dbReference type="SUPFAM" id="SSF53720">
    <property type="entry name" value="ALDH-like"/>
    <property type="match status" value="1"/>
</dbReference>
<evidence type="ECO:0000256" key="16">
    <source>
        <dbReference type="RuleBase" id="RU003345"/>
    </source>
</evidence>
<keyword evidence="9 18" id="KW-0472">Membrane</keyword>
<dbReference type="NCBIfam" id="TIGR01780">
    <property type="entry name" value="SSADH"/>
    <property type="match status" value="1"/>
</dbReference>
<feature type="region of interest" description="Disordered" evidence="17">
    <location>
        <begin position="665"/>
        <end position="742"/>
    </location>
</feature>
<feature type="region of interest" description="Disordered" evidence="17">
    <location>
        <begin position="1207"/>
        <end position="1335"/>
    </location>
</feature>
<evidence type="ECO:0000256" key="7">
    <source>
        <dbReference type="ARBA" id="ARBA00022989"/>
    </source>
</evidence>
<dbReference type="InterPro" id="IPR050740">
    <property type="entry name" value="Aldehyde_DH_Superfamily"/>
</dbReference>
<evidence type="ECO:0000256" key="4">
    <source>
        <dbReference type="ARBA" id="ARBA00013051"/>
    </source>
</evidence>
<evidence type="ECO:0000256" key="9">
    <source>
        <dbReference type="ARBA" id="ARBA00023136"/>
    </source>
</evidence>
<dbReference type="CDD" id="cd07103">
    <property type="entry name" value="ALDH_F5_SSADH_GabD"/>
    <property type="match status" value="1"/>
</dbReference>
<feature type="transmembrane region" description="Helical" evidence="18">
    <location>
        <begin position="2023"/>
        <end position="2043"/>
    </location>
</feature>
<dbReference type="EC" id="1.2.1.24" evidence="4"/>
<organism evidence="20 21">
    <name type="scientific">Mortierella alpina</name>
    <name type="common">Oleaginous fungus</name>
    <name type="synonym">Mortierella renispora</name>
    <dbReference type="NCBI Taxonomy" id="64518"/>
    <lineage>
        <taxon>Eukaryota</taxon>
        <taxon>Fungi</taxon>
        <taxon>Fungi incertae sedis</taxon>
        <taxon>Mucoromycota</taxon>
        <taxon>Mortierellomycotina</taxon>
        <taxon>Mortierellomycetes</taxon>
        <taxon>Mortierellales</taxon>
        <taxon>Mortierellaceae</taxon>
        <taxon>Mortierella</taxon>
    </lineage>
</organism>
<dbReference type="InterPro" id="IPR016161">
    <property type="entry name" value="Ald_DH/histidinol_DH"/>
</dbReference>
<feature type="transmembrane region" description="Helical" evidence="18">
    <location>
        <begin position="2199"/>
        <end position="2217"/>
    </location>
</feature>
<comment type="catalytic activity">
    <reaction evidence="12">
        <text>succinate semialdehyde + NADP(+) + H2O = succinate + NADPH + 2 H(+)</text>
        <dbReference type="Rhea" id="RHEA:13213"/>
        <dbReference type="ChEBI" id="CHEBI:15377"/>
        <dbReference type="ChEBI" id="CHEBI:15378"/>
        <dbReference type="ChEBI" id="CHEBI:30031"/>
        <dbReference type="ChEBI" id="CHEBI:57706"/>
        <dbReference type="ChEBI" id="CHEBI:57783"/>
        <dbReference type="ChEBI" id="CHEBI:58349"/>
        <dbReference type="EC" id="1.2.1.16"/>
    </reaction>
</comment>
<dbReference type="Pfam" id="PF07885">
    <property type="entry name" value="Ion_trans_2"/>
    <property type="match status" value="1"/>
</dbReference>
<name>A0A9P7ZWZ6_MORAP</name>
<evidence type="ECO:0000256" key="11">
    <source>
        <dbReference type="ARBA" id="ARBA00034125"/>
    </source>
</evidence>
<dbReference type="PROSITE" id="PS51186">
    <property type="entry name" value="GNAT"/>
    <property type="match status" value="1"/>
</dbReference>
<dbReference type="Proteomes" id="UP000717515">
    <property type="component" value="Unassembled WGS sequence"/>
</dbReference>
<evidence type="ECO:0000256" key="6">
    <source>
        <dbReference type="ARBA" id="ARBA00022692"/>
    </source>
</evidence>
<dbReference type="FunFam" id="3.40.605.10:FF:000005">
    <property type="entry name" value="Succinate-semialdehyde dehydrogenase I"/>
    <property type="match status" value="1"/>
</dbReference>
<feature type="transmembrane region" description="Helical" evidence="18">
    <location>
        <begin position="1584"/>
        <end position="1605"/>
    </location>
</feature>
<feature type="compositionally biased region" description="Polar residues" evidence="17">
    <location>
        <begin position="1238"/>
        <end position="1254"/>
    </location>
</feature>
<feature type="region of interest" description="Disordered" evidence="17">
    <location>
        <begin position="910"/>
        <end position="941"/>
    </location>
</feature>
<dbReference type="InterPro" id="IPR016163">
    <property type="entry name" value="Ald_DH_C"/>
</dbReference>
<protein>
    <recommendedName>
        <fullName evidence="5">Succinate-semialdehyde dehydrogenase, mitochondrial</fullName>
        <ecNumber evidence="14">1.2.1.16</ecNumber>
        <ecNumber evidence="4">1.2.1.24</ecNumber>
    </recommendedName>
    <alternativeName>
        <fullName evidence="10">NAD(+)-dependent succinic semialdehyde dehydrogenase</fullName>
    </alternativeName>
</protein>
<dbReference type="PROSITE" id="PS00070">
    <property type="entry name" value="ALDEHYDE_DEHYDR_CYS"/>
    <property type="match status" value="1"/>
</dbReference>
<dbReference type="EC" id="1.2.1.16" evidence="14"/>
<dbReference type="GO" id="GO:0006813">
    <property type="term" value="P:potassium ion transport"/>
    <property type="evidence" value="ECO:0007669"/>
    <property type="project" value="InterPro"/>
</dbReference>
<dbReference type="CDD" id="cd04301">
    <property type="entry name" value="NAT_SF"/>
    <property type="match status" value="1"/>
</dbReference>
<feature type="compositionally biased region" description="Polar residues" evidence="17">
    <location>
        <begin position="1136"/>
        <end position="1151"/>
    </location>
</feature>
<feature type="region of interest" description="Disordered" evidence="17">
    <location>
        <begin position="1119"/>
        <end position="1190"/>
    </location>
</feature>
<evidence type="ECO:0000256" key="10">
    <source>
        <dbReference type="ARBA" id="ARBA00030806"/>
    </source>
</evidence>
<feature type="region of interest" description="Disordered" evidence="17">
    <location>
        <begin position="991"/>
        <end position="1106"/>
    </location>
</feature>
<evidence type="ECO:0000313" key="21">
    <source>
        <dbReference type="Proteomes" id="UP000717515"/>
    </source>
</evidence>
<comment type="catalytic activity">
    <reaction evidence="13">
        <text>succinate semialdehyde + NAD(+) + H2O = succinate + NADH + 2 H(+)</text>
        <dbReference type="Rhea" id="RHEA:13217"/>
        <dbReference type="ChEBI" id="CHEBI:15377"/>
        <dbReference type="ChEBI" id="CHEBI:15378"/>
        <dbReference type="ChEBI" id="CHEBI:30031"/>
        <dbReference type="ChEBI" id="CHEBI:57540"/>
        <dbReference type="ChEBI" id="CHEBI:57706"/>
        <dbReference type="ChEBI" id="CHEBI:57945"/>
        <dbReference type="EC" id="1.2.1.16"/>
    </reaction>
</comment>
<feature type="compositionally biased region" description="Polar residues" evidence="17">
    <location>
        <begin position="2730"/>
        <end position="2749"/>
    </location>
</feature>
<feature type="region of interest" description="Disordered" evidence="17">
    <location>
        <begin position="1879"/>
        <end position="1918"/>
    </location>
</feature>
<feature type="compositionally biased region" description="Polar residues" evidence="17">
    <location>
        <begin position="1880"/>
        <end position="1918"/>
    </location>
</feature>
<accession>A0A9P7ZWZ6</accession>
<comment type="similarity">
    <text evidence="11">Belongs to the ThrE exporter (TC 2.A.79) family.</text>
</comment>
<proteinExistence type="inferred from homology"/>
<dbReference type="GO" id="GO:0016747">
    <property type="term" value="F:acyltransferase activity, transferring groups other than amino-acyl groups"/>
    <property type="evidence" value="ECO:0007669"/>
    <property type="project" value="InterPro"/>
</dbReference>
<dbReference type="SUPFAM" id="SSF81324">
    <property type="entry name" value="Voltage-gated potassium channels"/>
    <property type="match status" value="1"/>
</dbReference>
<dbReference type="GO" id="GO:0016020">
    <property type="term" value="C:membrane"/>
    <property type="evidence" value="ECO:0007669"/>
    <property type="project" value="UniProtKB-SubCell"/>
</dbReference>
<dbReference type="InterPro" id="IPR015590">
    <property type="entry name" value="Aldehyde_DH_dom"/>
</dbReference>
<dbReference type="InterPro" id="IPR029510">
    <property type="entry name" value="Ald_DH_CS_GLU"/>
</dbReference>
<feature type="region of interest" description="Disordered" evidence="17">
    <location>
        <begin position="2858"/>
        <end position="2883"/>
    </location>
</feature>
<dbReference type="PROSITE" id="PS00687">
    <property type="entry name" value="ALDEHYDE_DEHYDR_GLU"/>
    <property type="match status" value="1"/>
</dbReference>
<dbReference type="Gene3D" id="3.40.605.10">
    <property type="entry name" value="Aldehyde Dehydrogenase, Chain A, domain 1"/>
    <property type="match status" value="1"/>
</dbReference>
<comment type="caution">
    <text evidence="20">The sequence shown here is derived from an EMBL/GenBank/DDBJ whole genome shotgun (WGS) entry which is preliminary data.</text>
</comment>
<feature type="region of interest" description="Disordered" evidence="17">
    <location>
        <begin position="1359"/>
        <end position="1441"/>
    </location>
</feature>
<dbReference type="GO" id="GO:0004777">
    <property type="term" value="F:succinate-semialdehyde dehydrogenase (NAD+) activity"/>
    <property type="evidence" value="ECO:0007669"/>
    <property type="project" value="UniProtKB-EC"/>
</dbReference>
<feature type="transmembrane region" description="Helical" evidence="18">
    <location>
        <begin position="2166"/>
        <end position="2187"/>
    </location>
</feature>
<feature type="compositionally biased region" description="Basic residues" evidence="17">
    <location>
        <begin position="1293"/>
        <end position="1314"/>
    </location>
</feature>
<feature type="compositionally biased region" description="Polar residues" evidence="17">
    <location>
        <begin position="1401"/>
        <end position="1417"/>
    </location>
</feature>
<feature type="compositionally biased region" description="Basic and acidic residues" evidence="17">
    <location>
        <begin position="1227"/>
        <end position="1237"/>
    </location>
</feature>
<evidence type="ECO:0000259" key="19">
    <source>
        <dbReference type="PROSITE" id="PS51186"/>
    </source>
</evidence>
<evidence type="ECO:0000256" key="5">
    <source>
        <dbReference type="ARBA" id="ARBA00019842"/>
    </source>
</evidence>
<reference evidence="20" key="1">
    <citation type="submission" date="2021-07" db="EMBL/GenBank/DDBJ databases">
        <title>Draft genome of Mortierella alpina, strain LL118, isolated from an aspen leaf litter sample.</title>
        <authorList>
            <person name="Yang S."/>
            <person name="Vinatzer B.A."/>
        </authorList>
    </citation>
    <scope>NUCLEOTIDE SEQUENCE</scope>
    <source>
        <strain evidence="20">LL118</strain>
    </source>
</reference>
<feature type="transmembrane region" description="Helical" evidence="18">
    <location>
        <begin position="1654"/>
        <end position="1675"/>
    </location>
</feature>
<evidence type="ECO:0000256" key="1">
    <source>
        <dbReference type="ARBA" id="ARBA00004141"/>
    </source>
</evidence>
<feature type="transmembrane region" description="Helical" evidence="18">
    <location>
        <begin position="1765"/>
        <end position="1784"/>
    </location>
</feature>
<evidence type="ECO:0000256" key="12">
    <source>
        <dbReference type="ARBA" id="ARBA00050387"/>
    </source>
</evidence>
<comment type="pathway">
    <text evidence="2">Amino-acid degradation; 4-aminobutanoate degradation.</text>
</comment>
<evidence type="ECO:0000256" key="13">
    <source>
        <dbReference type="ARBA" id="ARBA00052698"/>
    </source>
</evidence>
<dbReference type="PANTHER" id="PTHR43353">
    <property type="entry name" value="SUCCINATE-SEMIALDEHYDE DEHYDROGENASE, MITOCHONDRIAL"/>
    <property type="match status" value="1"/>
</dbReference>
<dbReference type="InterPro" id="IPR016162">
    <property type="entry name" value="Ald_DH_N"/>
</dbReference>
<dbReference type="InterPro" id="IPR003148">
    <property type="entry name" value="RCK_N"/>
</dbReference>
<feature type="transmembrane region" description="Helical" evidence="18">
    <location>
        <begin position="1790"/>
        <end position="1806"/>
    </location>
</feature>
<keyword evidence="6 18" id="KW-0812">Transmembrane</keyword>
<feature type="compositionally biased region" description="Basic and acidic residues" evidence="17">
    <location>
        <begin position="918"/>
        <end position="929"/>
    </location>
</feature>
<dbReference type="FunFam" id="3.40.309.10:FF:000004">
    <property type="entry name" value="Succinate-semialdehyde dehydrogenase I"/>
    <property type="match status" value="1"/>
</dbReference>
<feature type="region of interest" description="Disordered" evidence="17">
    <location>
        <begin position="2667"/>
        <end position="2692"/>
    </location>
</feature>
<feature type="transmembrane region" description="Helical" evidence="18">
    <location>
        <begin position="2098"/>
        <end position="2121"/>
    </location>
</feature>
<dbReference type="InterPro" id="IPR013099">
    <property type="entry name" value="K_chnl_dom"/>
</dbReference>
<dbReference type="InterPro" id="IPR010102">
    <property type="entry name" value="Succ_semiAld_DH"/>
</dbReference>
<feature type="transmembrane region" description="Helical" evidence="18">
    <location>
        <begin position="1696"/>
        <end position="1720"/>
    </location>
</feature>
<feature type="transmembrane region" description="Helical" evidence="18">
    <location>
        <begin position="2229"/>
        <end position="2250"/>
    </location>
</feature>
<dbReference type="InterPro" id="IPR010619">
    <property type="entry name" value="ThrE-like_N"/>
</dbReference>
<feature type="transmembrane region" description="Helical" evidence="18">
    <location>
        <begin position="1612"/>
        <end position="1634"/>
    </location>
</feature>
<dbReference type="InterPro" id="IPR016181">
    <property type="entry name" value="Acyl_CoA_acyltransferase"/>
</dbReference>
<keyword evidence="8 16" id="KW-0560">Oxidoreductase</keyword>
<dbReference type="Pfam" id="PF00171">
    <property type="entry name" value="Aldedh"/>
    <property type="match status" value="1"/>
</dbReference>
<comment type="subcellular location">
    <subcellularLocation>
        <location evidence="1">Membrane</location>
        <topology evidence="1">Multi-pass membrane protein</topology>
    </subcellularLocation>
</comment>
<feature type="region of interest" description="Disordered" evidence="17">
    <location>
        <begin position="2627"/>
        <end position="2646"/>
    </location>
</feature>
<dbReference type="PANTHER" id="PTHR43353:SF5">
    <property type="entry name" value="SUCCINATE-SEMIALDEHYDE DEHYDROGENASE, MITOCHONDRIAL"/>
    <property type="match status" value="1"/>
</dbReference>
<gene>
    <name evidence="20" type="ORF">KVV02_005878</name>
</gene>
<feature type="transmembrane region" description="Helical" evidence="18">
    <location>
        <begin position="1813"/>
        <end position="1832"/>
    </location>
</feature>
<dbReference type="Pfam" id="PF12821">
    <property type="entry name" value="ThrE_2"/>
    <property type="match status" value="1"/>
</dbReference>
<feature type="compositionally biased region" description="Basic and acidic residues" evidence="17">
    <location>
        <begin position="1015"/>
        <end position="1030"/>
    </location>
</feature>
<keyword evidence="7 18" id="KW-1133">Transmembrane helix</keyword>
<evidence type="ECO:0000256" key="14">
    <source>
        <dbReference type="ARBA" id="ARBA00067047"/>
    </source>
</evidence>
<feature type="region of interest" description="Disordered" evidence="17">
    <location>
        <begin position="2804"/>
        <end position="2836"/>
    </location>
</feature>